<feature type="compositionally biased region" description="Acidic residues" evidence="1">
    <location>
        <begin position="127"/>
        <end position="136"/>
    </location>
</feature>
<feature type="compositionally biased region" description="Low complexity" evidence="1">
    <location>
        <begin position="212"/>
        <end position="228"/>
    </location>
</feature>
<feature type="compositionally biased region" description="Low complexity" evidence="1">
    <location>
        <begin position="169"/>
        <end position="186"/>
    </location>
</feature>
<dbReference type="EMBL" id="AMYD01002056">
    <property type="protein sequence ID" value="EQB50428.1"/>
    <property type="molecule type" value="Genomic_DNA"/>
</dbReference>
<accession>T0KBE5</accession>
<proteinExistence type="predicted"/>
<feature type="region of interest" description="Disordered" evidence="1">
    <location>
        <begin position="199"/>
        <end position="251"/>
    </location>
</feature>
<evidence type="ECO:0000313" key="3">
    <source>
        <dbReference type="Proteomes" id="UP000015530"/>
    </source>
</evidence>
<feature type="region of interest" description="Disordered" evidence="1">
    <location>
        <begin position="165"/>
        <end position="186"/>
    </location>
</feature>
<evidence type="ECO:0000256" key="1">
    <source>
        <dbReference type="SAM" id="MobiDB-lite"/>
    </source>
</evidence>
<dbReference type="AlphaFoldDB" id="T0KBE5"/>
<comment type="caution">
    <text evidence="2">The sequence shown here is derived from an EMBL/GenBank/DDBJ whole genome shotgun (WGS) entry which is preliminary data.</text>
</comment>
<dbReference type="OrthoDB" id="4849470at2759"/>
<name>T0KBE5_COLGC</name>
<organism evidence="2 3">
    <name type="scientific">Colletotrichum gloeosporioides (strain Cg-14)</name>
    <name type="common">Anthracnose fungus</name>
    <name type="synonym">Glomerella cingulata</name>
    <dbReference type="NCBI Taxonomy" id="1237896"/>
    <lineage>
        <taxon>Eukaryota</taxon>
        <taxon>Fungi</taxon>
        <taxon>Dikarya</taxon>
        <taxon>Ascomycota</taxon>
        <taxon>Pezizomycotina</taxon>
        <taxon>Sordariomycetes</taxon>
        <taxon>Hypocreomycetidae</taxon>
        <taxon>Glomerellales</taxon>
        <taxon>Glomerellaceae</taxon>
        <taxon>Colletotrichum</taxon>
        <taxon>Colletotrichum gloeosporioides species complex</taxon>
    </lineage>
</organism>
<dbReference type="HOGENOM" id="CLU_723629_0_0_1"/>
<reference evidence="3" key="1">
    <citation type="journal article" date="2013" name="Mol. Plant Microbe Interact.">
        <title>Global aspects of pacC regulation of pathogenicity genes in Colletotrichum gloeosporioides as revealed by transcriptome analysis.</title>
        <authorList>
            <person name="Alkan N."/>
            <person name="Meng X."/>
            <person name="Friedlander G."/>
            <person name="Reuveni E."/>
            <person name="Sukno S."/>
            <person name="Sherman A."/>
            <person name="Thon M."/>
            <person name="Fluhr R."/>
            <person name="Prusky D."/>
        </authorList>
    </citation>
    <scope>NUCLEOTIDE SEQUENCE [LARGE SCALE GENOMIC DNA]</scope>
    <source>
        <strain evidence="3">Cg-14</strain>
    </source>
</reference>
<dbReference type="Proteomes" id="UP000015530">
    <property type="component" value="Unassembled WGS sequence"/>
</dbReference>
<gene>
    <name evidence="2" type="ORF">CGLO_10133</name>
</gene>
<protein>
    <submittedName>
        <fullName evidence="2">Uncharacterized protein</fullName>
    </submittedName>
</protein>
<sequence length="382" mass="42115">MAPPLKCHGTLISDLSEKGSGARIRWPANARLLMYAHLARHKLHLGNCQNHRFSELVKSLDLDHDVEFNTAVHPRLQSALKYSLESLSKMGHVELSRGSQRRHVAIWKPHTDEWAKPGWDGSLGGPENEESDSGDEMSLDIEYTQPVQLSSPEFQLAAQNQVTNTPENFPETTQQSPPSSSEFQPAAQLRRLTSNGRKERMNTPANVPKPNQQFQSSSSELQLAAQTQRLASNDQRDRMNPPGNFRGPVMLPSHPKTTAPQTGHPTVRISCTHAQPYINTRSSKATTPDPVCTHHTPQCVPANSIHGTLHGSHAPIRTRNTSGCVSANPANPANRIDCTHYGVHTPTCTPHGSECVSASTTNGYHGTHHGFHDHRWFPVHAI</sequence>
<evidence type="ECO:0000313" key="2">
    <source>
        <dbReference type="EMBL" id="EQB50428.1"/>
    </source>
</evidence>
<feature type="region of interest" description="Disordered" evidence="1">
    <location>
        <begin position="115"/>
        <end position="136"/>
    </location>
</feature>